<dbReference type="EMBL" id="RAWG01000142">
    <property type="protein sequence ID" value="RKH40088.1"/>
    <property type="molecule type" value="Genomic_DNA"/>
</dbReference>
<organism evidence="2 3">
    <name type="scientific">Corallococcus sicarius</name>
    <dbReference type="NCBI Taxonomy" id="2316726"/>
    <lineage>
        <taxon>Bacteria</taxon>
        <taxon>Pseudomonadati</taxon>
        <taxon>Myxococcota</taxon>
        <taxon>Myxococcia</taxon>
        <taxon>Myxococcales</taxon>
        <taxon>Cystobacterineae</taxon>
        <taxon>Myxococcaceae</taxon>
        <taxon>Corallococcus</taxon>
    </lineage>
</organism>
<feature type="transmembrane region" description="Helical" evidence="1">
    <location>
        <begin position="354"/>
        <end position="376"/>
    </location>
</feature>
<reference evidence="3" key="1">
    <citation type="submission" date="2018-09" db="EMBL/GenBank/DDBJ databases">
        <authorList>
            <person name="Livingstone P.G."/>
            <person name="Whitworth D.E."/>
        </authorList>
    </citation>
    <scope>NUCLEOTIDE SEQUENCE [LARGE SCALE GENOMIC DNA]</scope>
    <source>
        <strain evidence="3">CA040B</strain>
    </source>
</reference>
<keyword evidence="1" id="KW-0472">Membrane</keyword>
<keyword evidence="3" id="KW-1185">Reference proteome</keyword>
<proteinExistence type="predicted"/>
<evidence type="ECO:0000256" key="1">
    <source>
        <dbReference type="SAM" id="Phobius"/>
    </source>
</evidence>
<evidence type="ECO:0000313" key="2">
    <source>
        <dbReference type="EMBL" id="RKH40088.1"/>
    </source>
</evidence>
<dbReference type="OrthoDB" id="5492899at2"/>
<gene>
    <name evidence="2" type="ORF">D7X12_21805</name>
</gene>
<protein>
    <submittedName>
        <fullName evidence="2">Chemotaxis protein</fullName>
    </submittedName>
</protein>
<dbReference type="PROSITE" id="PS51257">
    <property type="entry name" value="PROKAR_LIPOPROTEIN"/>
    <property type="match status" value="1"/>
</dbReference>
<sequence>MSPAPRSPRRVLVAVLTALLTGCAITAPRTELQERVGRSDLDVGTLRIRVRDLARRLPGMLEVLAEDIATHTDSAPVRRAMLEFKTNAVPTLQAALFQPDPVAALVDAWALVAQLQDLLPKRAAGVSPEVLARARDGLRQVEAELEAQWKELADTDDLSQVRERVHQWASEHPLEGHAYARESTVPLLAGLTDQSQQRLTRRAATLMEDTRDLTARLDLYAGSLPRQARWQAELAATQMFSAALDAPALRTALGDLDRTVDILDRFGGLAANTPALVARERAAVLDALERERLALQGFVSSERQAVLASMGQERAAVVEALHAERVATLQQVDGLAGGWVDHAFDRATRLVDRVFLWLLGLALLTLVGGLLIAAVVTRAGRASRKIAP</sequence>
<comment type="caution">
    <text evidence="2">The sequence shown here is derived from an EMBL/GenBank/DDBJ whole genome shotgun (WGS) entry which is preliminary data.</text>
</comment>
<keyword evidence="1" id="KW-1133">Transmembrane helix</keyword>
<keyword evidence="1" id="KW-0812">Transmembrane</keyword>
<accession>A0A3A8N6L9</accession>
<name>A0A3A8N6L9_9BACT</name>
<evidence type="ECO:0000313" key="3">
    <source>
        <dbReference type="Proteomes" id="UP000273405"/>
    </source>
</evidence>
<dbReference type="AlphaFoldDB" id="A0A3A8N6L9"/>
<dbReference type="Proteomes" id="UP000273405">
    <property type="component" value="Unassembled WGS sequence"/>
</dbReference>